<dbReference type="STRING" id="996801.BW723_00930"/>
<feature type="coiled-coil region" evidence="11">
    <location>
        <begin position="217"/>
        <end position="244"/>
    </location>
</feature>
<evidence type="ECO:0000256" key="11">
    <source>
        <dbReference type="SAM" id="Coils"/>
    </source>
</evidence>
<keyword evidence="9" id="KW-0998">Cell outer membrane</keyword>
<evidence type="ECO:0000256" key="4">
    <source>
        <dbReference type="ARBA" id="ARBA00022692"/>
    </source>
</evidence>
<keyword evidence="7" id="KW-0626">Porin</keyword>
<evidence type="ECO:0000256" key="2">
    <source>
        <dbReference type="ARBA" id="ARBA00022448"/>
    </source>
</evidence>
<evidence type="ECO:0000256" key="12">
    <source>
        <dbReference type="SAM" id="SignalP"/>
    </source>
</evidence>
<keyword evidence="8 10" id="KW-0472">Membrane</keyword>
<evidence type="ECO:0000313" key="14">
    <source>
        <dbReference type="EMBL" id="OBY62370.1"/>
    </source>
</evidence>
<evidence type="ECO:0000256" key="5">
    <source>
        <dbReference type="ARBA" id="ARBA00022729"/>
    </source>
</evidence>
<reference evidence="15" key="1">
    <citation type="submission" date="2016-02" db="EMBL/GenBank/DDBJ databases">
        <title>Paenibacillus sp. LPB0068, isolated from Crassostrea gigas.</title>
        <authorList>
            <person name="Shin S.-K."/>
            <person name="Yi H."/>
        </authorList>
    </citation>
    <scope>NUCLEOTIDE SEQUENCE [LARGE SCALE GENOMIC DNA]</scope>
    <source>
        <strain evidence="15">KCTC 23969</strain>
    </source>
</reference>
<organism evidence="14 15">
    <name type="scientific">Polaribacter reichenbachii</name>
    <dbReference type="NCBI Taxonomy" id="996801"/>
    <lineage>
        <taxon>Bacteria</taxon>
        <taxon>Pseudomonadati</taxon>
        <taxon>Bacteroidota</taxon>
        <taxon>Flavobacteriia</taxon>
        <taxon>Flavobacteriales</taxon>
        <taxon>Flavobacteriaceae</taxon>
    </lineage>
</organism>
<proteinExistence type="predicted"/>
<evidence type="ECO:0000256" key="8">
    <source>
        <dbReference type="ARBA" id="ARBA00023136"/>
    </source>
</evidence>
<dbReference type="InterPro" id="IPR036737">
    <property type="entry name" value="OmpA-like_sf"/>
</dbReference>
<comment type="subcellular location">
    <subcellularLocation>
        <location evidence="1">Cell outer membrane</location>
        <topology evidence="1">Multi-pass membrane protein</topology>
    </subcellularLocation>
</comment>
<dbReference type="Pfam" id="PF00691">
    <property type="entry name" value="OmpA"/>
    <property type="match status" value="1"/>
</dbReference>
<dbReference type="EMBL" id="LSFL01000036">
    <property type="protein sequence ID" value="OBY62370.1"/>
    <property type="molecule type" value="Genomic_DNA"/>
</dbReference>
<accession>A0A1B8TRY9</accession>
<dbReference type="GO" id="GO:0006811">
    <property type="term" value="P:monoatomic ion transport"/>
    <property type="evidence" value="ECO:0007669"/>
    <property type="project" value="UniProtKB-KW"/>
</dbReference>
<dbReference type="InterPro" id="IPR011250">
    <property type="entry name" value="OMP/PagP_B-barrel"/>
</dbReference>
<evidence type="ECO:0000256" key="10">
    <source>
        <dbReference type="PROSITE-ProRule" id="PRU00473"/>
    </source>
</evidence>
<dbReference type="GO" id="GO:0015288">
    <property type="term" value="F:porin activity"/>
    <property type="evidence" value="ECO:0007669"/>
    <property type="project" value="UniProtKB-KW"/>
</dbReference>
<dbReference type="SUPFAM" id="SSF56925">
    <property type="entry name" value="OMPA-like"/>
    <property type="match status" value="1"/>
</dbReference>
<keyword evidence="15" id="KW-1185">Reference proteome</keyword>
<keyword evidence="2" id="KW-0813">Transport</keyword>
<evidence type="ECO:0000256" key="7">
    <source>
        <dbReference type="ARBA" id="ARBA00023114"/>
    </source>
</evidence>
<dbReference type="InterPro" id="IPR006665">
    <property type="entry name" value="OmpA-like"/>
</dbReference>
<gene>
    <name evidence="14" type="ORF">LPB301_14760</name>
</gene>
<feature type="chain" id="PRO_5008615477" evidence="12">
    <location>
        <begin position="20"/>
        <end position="392"/>
    </location>
</feature>
<dbReference type="PROSITE" id="PS51123">
    <property type="entry name" value="OMPA_2"/>
    <property type="match status" value="1"/>
</dbReference>
<dbReference type="SUPFAM" id="SSF103088">
    <property type="entry name" value="OmpA-like"/>
    <property type="match status" value="1"/>
</dbReference>
<dbReference type="Gene3D" id="2.40.160.20">
    <property type="match status" value="1"/>
</dbReference>
<dbReference type="InterPro" id="IPR027385">
    <property type="entry name" value="Beta-barrel_OMP"/>
</dbReference>
<evidence type="ECO:0000256" key="9">
    <source>
        <dbReference type="ARBA" id="ARBA00023237"/>
    </source>
</evidence>
<dbReference type="Gene3D" id="3.30.1330.60">
    <property type="entry name" value="OmpA-like domain"/>
    <property type="match status" value="1"/>
</dbReference>
<dbReference type="AlphaFoldDB" id="A0A1B8TRY9"/>
<dbReference type="RefSeq" id="WP_068363836.1">
    <property type="nucleotide sequence ID" value="NZ_CP019337.1"/>
</dbReference>
<dbReference type="PANTHER" id="PTHR30329">
    <property type="entry name" value="STATOR ELEMENT OF FLAGELLAR MOTOR COMPLEX"/>
    <property type="match status" value="1"/>
</dbReference>
<dbReference type="Pfam" id="PF13505">
    <property type="entry name" value="OMP_b-brl"/>
    <property type="match status" value="1"/>
</dbReference>
<dbReference type="CDD" id="cd07185">
    <property type="entry name" value="OmpA_C-like"/>
    <property type="match status" value="1"/>
</dbReference>
<dbReference type="InterPro" id="IPR006664">
    <property type="entry name" value="OMP_bac"/>
</dbReference>
<evidence type="ECO:0000259" key="13">
    <source>
        <dbReference type="PROSITE" id="PS51123"/>
    </source>
</evidence>
<dbReference type="KEGG" id="prn:BW723_00930"/>
<name>A0A1B8TRY9_9FLAO</name>
<keyword evidence="3" id="KW-1134">Transmembrane beta strand</keyword>
<keyword evidence="5 12" id="KW-0732">Signal</keyword>
<dbReference type="InterPro" id="IPR050330">
    <property type="entry name" value="Bact_OuterMem_StrucFunc"/>
</dbReference>
<comment type="caution">
    <text evidence="14">The sequence shown here is derived from an EMBL/GenBank/DDBJ whole genome shotgun (WGS) entry which is preliminary data.</text>
</comment>
<dbReference type="PANTHER" id="PTHR30329:SF21">
    <property type="entry name" value="LIPOPROTEIN YIAD-RELATED"/>
    <property type="match status" value="1"/>
</dbReference>
<protein>
    <submittedName>
        <fullName evidence="14">Cell envelope biogenesis protein OmpA</fullName>
    </submittedName>
</protein>
<dbReference type="Proteomes" id="UP000092612">
    <property type="component" value="Unassembled WGS sequence"/>
</dbReference>
<keyword evidence="6" id="KW-0406">Ion transport</keyword>
<dbReference type="OrthoDB" id="1522982at2"/>
<keyword evidence="4" id="KW-0812">Transmembrane</keyword>
<dbReference type="GO" id="GO:0009279">
    <property type="term" value="C:cell outer membrane"/>
    <property type="evidence" value="ECO:0007669"/>
    <property type="project" value="UniProtKB-SubCell"/>
</dbReference>
<keyword evidence="11" id="KW-0175">Coiled coil</keyword>
<dbReference type="GO" id="GO:0046930">
    <property type="term" value="C:pore complex"/>
    <property type="evidence" value="ECO:0007669"/>
    <property type="project" value="UniProtKB-KW"/>
</dbReference>
<feature type="signal peptide" evidence="12">
    <location>
        <begin position="1"/>
        <end position="19"/>
    </location>
</feature>
<dbReference type="PRINTS" id="PR01021">
    <property type="entry name" value="OMPADOMAIN"/>
</dbReference>
<feature type="domain" description="OmpA-like" evidence="13">
    <location>
        <begin position="282"/>
        <end position="392"/>
    </location>
</feature>
<sequence length="392" mass="43663">MKKIYFGAVFTLLSFLTQAQEDFDHWSIDIGGGLHQIGSTITPGYSANILGQGSMGFRYMFNEKFGLRLDLGYNSFSADENSTADFKSNYYRASLEGVVNLGNLLNFKSFTNRFNLLAHVGAGAASLNVTEPTDNGGDLMYVMNVGLTPQFKLSNRFSIFLDFNSLIHYNQEDNFDGGANTSGRESNISLMNTSIGLNIALGRNKQSADFWNEELDEEVIDGELVSLKKRLDSAEKEIAILKTKESGPNKELIMTELDERYVKKNEINKYANVVSGSNVDFIRNLLNSGYINVYFDTNKTKIQEGSLNSVNYLKQFMIDNPYVNAELIGYADETGTVERNKTLSQNRAKMVFDVLVAAGINPTRLSYFGGGEDTSVAKDARQLARKVTFKIK</sequence>
<evidence type="ECO:0000313" key="15">
    <source>
        <dbReference type="Proteomes" id="UP000092612"/>
    </source>
</evidence>
<evidence type="ECO:0000256" key="3">
    <source>
        <dbReference type="ARBA" id="ARBA00022452"/>
    </source>
</evidence>
<evidence type="ECO:0000256" key="1">
    <source>
        <dbReference type="ARBA" id="ARBA00004571"/>
    </source>
</evidence>
<evidence type="ECO:0000256" key="6">
    <source>
        <dbReference type="ARBA" id="ARBA00023065"/>
    </source>
</evidence>